<dbReference type="NCBIfam" id="TIGR01730">
    <property type="entry name" value="RND_mfp"/>
    <property type="match status" value="1"/>
</dbReference>
<dbReference type="InterPro" id="IPR006143">
    <property type="entry name" value="RND_pump_MFP"/>
</dbReference>
<dbReference type="PANTHER" id="PTHR30469:SF12">
    <property type="entry name" value="MULTIDRUG RESISTANCE PROTEIN MDTA"/>
    <property type="match status" value="1"/>
</dbReference>
<dbReference type="AlphaFoldDB" id="A0A975HKF4"/>
<keyword evidence="5" id="KW-0472">Membrane</keyword>
<dbReference type="SUPFAM" id="SSF111369">
    <property type="entry name" value="HlyD-like secretion proteins"/>
    <property type="match status" value="1"/>
</dbReference>
<organism evidence="8 9">
    <name type="scientific">Pseudoalteromonas xiamenensis</name>
    <dbReference type="NCBI Taxonomy" id="882626"/>
    <lineage>
        <taxon>Bacteria</taxon>
        <taxon>Pseudomonadati</taxon>
        <taxon>Pseudomonadota</taxon>
        <taxon>Gammaproteobacteria</taxon>
        <taxon>Alteromonadales</taxon>
        <taxon>Pseudoalteromonadaceae</taxon>
        <taxon>Pseudoalteromonas</taxon>
    </lineage>
</organism>
<comment type="similarity">
    <text evidence="2">Belongs to the membrane fusion protein (MFP) (TC 8.A.1) family.</text>
</comment>
<evidence type="ECO:0000256" key="3">
    <source>
        <dbReference type="ARBA" id="ARBA00022448"/>
    </source>
</evidence>
<dbReference type="RefSeq" id="WP_208842618.1">
    <property type="nucleotide sequence ID" value="NZ_CP072133.1"/>
</dbReference>
<feature type="domain" description="Multidrug resistance protein MdtA-like C-terminal permuted SH3" evidence="7">
    <location>
        <begin position="319"/>
        <end position="372"/>
    </location>
</feature>
<evidence type="ECO:0000313" key="8">
    <source>
        <dbReference type="EMBL" id="QTH70976.1"/>
    </source>
</evidence>
<keyword evidence="3" id="KW-0813">Transport</keyword>
<evidence type="ECO:0000259" key="6">
    <source>
        <dbReference type="Pfam" id="PF25917"/>
    </source>
</evidence>
<dbReference type="KEGG" id="pxi:J5O05_14005"/>
<dbReference type="Gene3D" id="2.40.30.170">
    <property type="match status" value="1"/>
</dbReference>
<dbReference type="InterPro" id="IPR058625">
    <property type="entry name" value="MdtA-like_BSH"/>
</dbReference>
<dbReference type="Pfam" id="PF25967">
    <property type="entry name" value="RND-MFP_C"/>
    <property type="match status" value="1"/>
</dbReference>
<sequence length="423" mass="46783">MNPKYRLSAAIVIAIVTILALIHFMKPEAKRRKAPPVPAINVQVQTVTAEPYQFTLNSFGVLKPRTQSLLQSQVSGEVVWLSSQFREGGFFNQGDVLVKLDDRDYQAKVQTAKANVMSADQALIEEKARGEQALQDWLRLGNQGKTPSALVLRKPQLAAAEAKLLSAKAELATAELALSRTQIMAPFNGRVLSKKVDVGQLAGNNTQLAEVYATDYVEVRLPLKQRDLPFISLPEHYRDGESRAELPRVSLRSTLFGQPEIWEGRIVRTESAIDSNAQQLYVIAQIDDPFSAQHKNKMPLKIGQYVTAQIQGKTKDEQLLIPNKALYQNSYVFVVNEGRLQRRDLKLAWQNDSHSVVDSGLQAGDELVISPLGQVVSGTAVNIVEKDGVALEAKPNKPRHDAEKGKGERKHDGKPRQKSGESA</sequence>
<dbReference type="Gene3D" id="2.40.420.20">
    <property type="match status" value="1"/>
</dbReference>
<keyword evidence="9" id="KW-1185">Reference proteome</keyword>
<feature type="region of interest" description="Disordered" evidence="4">
    <location>
        <begin position="387"/>
        <end position="423"/>
    </location>
</feature>
<protein>
    <submittedName>
        <fullName evidence="8">Efflux RND transporter periplasmic adaptor subunit</fullName>
    </submittedName>
</protein>
<keyword evidence="5" id="KW-0812">Transmembrane</keyword>
<dbReference type="GO" id="GO:1990281">
    <property type="term" value="C:efflux pump complex"/>
    <property type="evidence" value="ECO:0007669"/>
    <property type="project" value="TreeGrafter"/>
</dbReference>
<evidence type="ECO:0000256" key="1">
    <source>
        <dbReference type="ARBA" id="ARBA00004196"/>
    </source>
</evidence>
<dbReference type="EMBL" id="CP072133">
    <property type="protein sequence ID" value="QTH70976.1"/>
    <property type="molecule type" value="Genomic_DNA"/>
</dbReference>
<dbReference type="Gene3D" id="1.10.287.470">
    <property type="entry name" value="Helix hairpin bin"/>
    <property type="match status" value="1"/>
</dbReference>
<dbReference type="Gene3D" id="2.40.50.100">
    <property type="match status" value="1"/>
</dbReference>
<reference evidence="8" key="1">
    <citation type="submission" date="2021-03" db="EMBL/GenBank/DDBJ databases">
        <title>Complete Genome of Pseudoalteromonas xiamenensis STKMTI.2, a new potential marine bacterium producing anti-Vibrio compounds.</title>
        <authorList>
            <person name="Handayani D.P."/>
            <person name="Isnansetyo A."/>
            <person name="Istiqomah I."/>
            <person name="Jumina J."/>
        </authorList>
    </citation>
    <scope>NUCLEOTIDE SEQUENCE</scope>
    <source>
        <strain evidence="8">STKMTI.2</strain>
    </source>
</reference>
<dbReference type="Proteomes" id="UP000664904">
    <property type="component" value="Chromosome"/>
</dbReference>
<evidence type="ECO:0000259" key="7">
    <source>
        <dbReference type="Pfam" id="PF25967"/>
    </source>
</evidence>
<dbReference type="PANTHER" id="PTHR30469">
    <property type="entry name" value="MULTIDRUG RESISTANCE PROTEIN MDTA"/>
    <property type="match status" value="1"/>
</dbReference>
<comment type="subcellular location">
    <subcellularLocation>
        <location evidence="1">Cell envelope</location>
    </subcellularLocation>
</comment>
<proteinExistence type="inferred from homology"/>
<evidence type="ECO:0000256" key="2">
    <source>
        <dbReference type="ARBA" id="ARBA00009477"/>
    </source>
</evidence>
<evidence type="ECO:0000313" key="9">
    <source>
        <dbReference type="Proteomes" id="UP000664904"/>
    </source>
</evidence>
<feature type="domain" description="Multidrug resistance protein MdtA-like barrel-sandwich hybrid" evidence="6">
    <location>
        <begin position="71"/>
        <end position="211"/>
    </location>
</feature>
<gene>
    <name evidence="8" type="ORF">J5O05_14005</name>
</gene>
<accession>A0A975HKF4</accession>
<keyword evidence="5" id="KW-1133">Transmembrane helix</keyword>
<feature type="transmembrane region" description="Helical" evidence="5">
    <location>
        <begin position="6"/>
        <end position="25"/>
    </location>
</feature>
<dbReference type="Pfam" id="PF25917">
    <property type="entry name" value="BSH_RND"/>
    <property type="match status" value="1"/>
</dbReference>
<evidence type="ECO:0000256" key="4">
    <source>
        <dbReference type="SAM" id="MobiDB-lite"/>
    </source>
</evidence>
<dbReference type="InterPro" id="IPR058627">
    <property type="entry name" value="MdtA-like_C"/>
</dbReference>
<dbReference type="GO" id="GO:0015562">
    <property type="term" value="F:efflux transmembrane transporter activity"/>
    <property type="evidence" value="ECO:0007669"/>
    <property type="project" value="TreeGrafter"/>
</dbReference>
<evidence type="ECO:0000256" key="5">
    <source>
        <dbReference type="SAM" id="Phobius"/>
    </source>
</evidence>
<name>A0A975HKF4_9GAMM</name>